<name>A0A7K0J889_9ACTN</name>
<keyword evidence="1" id="KW-0472">Membrane</keyword>
<organism evidence="2 3">
    <name type="scientific">Cutibacterium porci</name>
    <dbReference type="NCBI Taxonomy" id="2605781"/>
    <lineage>
        <taxon>Bacteria</taxon>
        <taxon>Bacillati</taxon>
        <taxon>Actinomycetota</taxon>
        <taxon>Actinomycetes</taxon>
        <taxon>Propionibacteriales</taxon>
        <taxon>Propionibacteriaceae</taxon>
        <taxon>Cutibacterium</taxon>
    </lineage>
</organism>
<keyword evidence="3" id="KW-1185">Reference proteome</keyword>
<evidence type="ECO:0000313" key="2">
    <source>
        <dbReference type="EMBL" id="MSS46160.1"/>
    </source>
</evidence>
<comment type="caution">
    <text evidence="2">The sequence shown here is derived from an EMBL/GenBank/DDBJ whole genome shotgun (WGS) entry which is preliminary data.</text>
</comment>
<dbReference type="Proteomes" id="UP000466104">
    <property type="component" value="Unassembled WGS sequence"/>
</dbReference>
<accession>A0A7K0J889</accession>
<keyword evidence="1" id="KW-1133">Transmembrane helix</keyword>
<sequence>MKNPKVYLTSLIIAIIATLTLATGTILILMFSVHDESAYRTGLFGSVYFRAAPNPQGNIDATMGVASLPRLGIVAAAIFAFTLLVSAIYFRLKAYRASLIQ</sequence>
<dbReference type="RefSeq" id="WP_154563980.1">
    <property type="nucleotide sequence ID" value="NZ_VUMG01000003.1"/>
</dbReference>
<evidence type="ECO:0000313" key="3">
    <source>
        <dbReference type="Proteomes" id="UP000466104"/>
    </source>
</evidence>
<feature type="transmembrane region" description="Helical" evidence="1">
    <location>
        <begin position="71"/>
        <end position="92"/>
    </location>
</feature>
<keyword evidence="1" id="KW-0812">Transmembrane</keyword>
<gene>
    <name evidence="2" type="ORF">FYJ43_08985</name>
</gene>
<protein>
    <submittedName>
        <fullName evidence="2">Uncharacterized protein</fullName>
    </submittedName>
</protein>
<feature type="transmembrane region" description="Helical" evidence="1">
    <location>
        <begin position="7"/>
        <end position="31"/>
    </location>
</feature>
<dbReference type="AlphaFoldDB" id="A0A7K0J889"/>
<evidence type="ECO:0000256" key="1">
    <source>
        <dbReference type="SAM" id="Phobius"/>
    </source>
</evidence>
<reference evidence="2 3" key="1">
    <citation type="submission" date="2019-08" db="EMBL/GenBank/DDBJ databases">
        <title>In-depth cultivation of the pig gut microbiome towards novel bacterial diversity and tailored functional studies.</title>
        <authorList>
            <person name="Wylensek D."/>
            <person name="Hitch T.C.A."/>
            <person name="Clavel T."/>
        </authorList>
    </citation>
    <scope>NUCLEOTIDE SEQUENCE [LARGE SCALE GENOMIC DNA]</scope>
    <source>
        <strain evidence="2 3">WCA-380-WT-3A</strain>
    </source>
</reference>
<dbReference type="EMBL" id="VUMG01000003">
    <property type="protein sequence ID" value="MSS46160.1"/>
    <property type="molecule type" value="Genomic_DNA"/>
</dbReference>
<proteinExistence type="predicted"/>